<dbReference type="InterPro" id="IPR008949">
    <property type="entry name" value="Isoprenoid_synthase_dom_sf"/>
</dbReference>
<dbReference type="GeneID" id="18258147"/>
<dbReference type="RefSeq" id="XP_006694515.1">
    <property type="nucleotide sequence ID" value="XM_006694452.1"/>
</dbReference>
<dbReference type="eggNOG" id="ENOG502S93P">
    <property type="taxonomic scope" value="Eukaryota"/>
</dbReference>
<dbReference type="PANTHER" id="PTHR36423">
    <property type="entry name" value="AFR070WP"/>
    <property type="match status" value="1"/>
</dbReference>
<sequence>MEKTRVAGADCWAMRLLGSDLAPRLRGQQFRIPDLWPLFETWKRGVNREYMRVKIVVDAQLEGLIVGNEKALAEAKRAEPGLCAAAWFPDVTYDALETAALYSIWLILWDDAIDRLGPAAGDADNVALAAEEYCWASLRFVRHHLWLDEGDHGIEEPAAPTKICDSFRDVAVRLRRYVEDVKERRRLFEHLAEFMEGVMAEYRCKMSGQAQSLDEFYSVRLKTVSVKPLLELSRLLNRISVPQDVLESSELDNMALDVAKIGMIVNDLFSLKKELKDETVTNMVTATMSAHNLDLRGAVAHAIREMQKCIQRFDANSAALQRKAVQDHGEAIEGELKRLIQAYQAISLEFNWPSPLAGYESAPPLPDEKNEDGKSLKNPQTGALSPAYERFIDPLDNGRRGGFDVHVYYFQNNPEQTKYARELWERIRREFPELRIYTFWDRPIGPHPVAMFEVNLFTPAQFGAFIPWLAIWRGPLSVLVHPNTTEEDISIAERELKNHTSRAIWMGERLPLDVARFRMFAQAQAHQQAQSAASNVQASG</sequence>
<dbReference type="SUPFAM" id="SSF48576">
    <property type="entry name" value="Terpenoid synthases"/>
    <property type="match status" value="1"/>
</dbReference>
<dbReference type="SUPFAM" id="SSF143410">
    <property type="entry name" value="DOPA-like"/>
    <property type="match status" value="1"/>
</dbReference>
<name>G0SA58_CHATD</name>
<dbReference type="PANTHER" id="PTHR36423:SF2">
    <property type="entry name" value="AFR070WP"/>
    <property type="match status" value="1"/>
</dbReference>
<dbReference type="Gene3D" id="3.30.70.1240">
    <property type="entry name" value="DOPA-like domains"/>
    <property type="match status" value="1"/>
</dbReference>
<dbReference type="HOGENOM" id="CLU_504313_0_0_1"/>
<dbReference type="AlphaFoldDB" id="G0SA58"/>
<dbReference type="InterPro" id="IPR023389">
    <property type="entry name" value="DOPA-like_sf"/>
</dbReference>
<evidence type="ECO:0000313" key="2">
    <source>
        <dbReference type="EMBL" id="EGS19630.1"/>
    </source>
</evidence>
<dbReference type="Pfam" id="PF08883">
    <property type="entry name" value="DOPA_dioxygen"/>
    <property type="match status" value="1"/>
</dbReference>
<dbReference type="Gene3D" id="1.10.600.10">
    <property type="entry name" value="Farnesyl Diphosphate Synthase"/>
    <property type="match status" value="1"/>
</dbReference>
<keyword evidence="3" id="KW-1185">Reference proteome</keyword>
<gene>
    <name evidence="2" type="ORF">CTHT_0041090</name>
</gene>
<dbReference type="OrthoDB" id="9970095at2759"/>
<evidence type="ECO:0000313" key="3">
    <source>
        <dbReference type="Proteomes" id="UP000008066"/>
    </source>
</evidence>
<accession>G0SA58</accession>
<dbReference type="EMBL" id="GL988043">
    <property type="protein sequence ID" value="EGS19630.1"/>
    <property type="molecule type" value="Genomic_DNA"/>
</dbReference>
<dbReference type="Pfam" id="PF19086">
    <property type="entry name" value="Terpene_syn_C_2"/>
    <property type="match status" value="1"/>
</dbReference>
<dbReference type="KEGG" id="cthr:CTHT_0041090"/>
<feature type="region of interest" description="Disordered" evidence="1">
    <location>
        <begin position="359"/>
        <end position="382"/>
    </location>
</feature>
<evidence type="ECO:0000256" key="1">
    <source>
        <dbReference type="SAM" id="MobiDB-lite"/>
    </source>
</evidence>
<feature type="compositionally biased region" description="Basic and acidic residues" evidence="1">
    <location>
        <begin position="366"/>
        <end position="375"/>
    </location>
</feature>
<dbReference type="SMR" id="G0SA58"/>
<dbReference type="Proteomes" id="UP000008066">
    <property type="component" value="Unassembled WGS sequence"/>
</dbReference>
<protein>
    <recommendedName>
        <fullName evidence="4">Terpene synthase</fullName>
    </recommendedName>
</protein>
<evidence type="ECO:0008006" key="4">
    <source>
        <dbReference type="Google" id="ProtNLM"/>
    </source>
</evidence>
<dbReference type="InterPro" id="IPR014980">
    <property type="entry name" value="DOPA_dioxygen"/>
</dbReference>
<reference evidence="2 3" key="1">
    <citation type="journal article" date="2011" name="Cell">
        <title>Insight into structure and assembly of the nuclear pore complex by utilizing the genome of a eukaryotic thermophile.</title>
        <authorList>
            <person name="Amlacher S."/>
            <person name="Sarges P."/>
            <person name="Flemming D."/>
            <person name="van Noort V."/>
            <person name="Kunze R."/>
            <person name="Devos D.P."/>
            <person name="Arumugam M."/>
            <person name="Bork P."/>
            <person name="Hurt E."/>
        </authorList>
    </citation>
    <scope>NUCLEOTIDE SEQUENCE [LARGE SCALE GENOMIC DNA]</scope>
    <source>
        <strain evidence="3">DSM 1495 / CBS 144.50 / IMI 039719</strain>
    </source>
</reference>
<organism evidence="3">
    <name type="scientific">Chaetomium thermophilum (strain DSM 1495 / CBS 144.50 / IMI 039719)</name>
    <name type="common">Thermochaetoides thermophila</name>
    <dbReference type="NCBI Taxonomy" id="759272"/>
    <lineage>
        <taxon>Eukaryota</taxon>
        <taxon>Fungi</taxon>
        <taxon>Dikarya</taxon>
        <taxon>Ascomycota</taxon>
        <taxon>Pezizomycotina</taxon>
        <taxon>Sordariomycetes</taxon>
        <taxon>Sordariomycetidae</taxon>
        <taxon>Sordariales</taxon>
        <taxon>Chaetomiaceae</taxon>
        <taxon>Thermochaetoides</taxon>
    </lineage>
</organism>
<proteinExistence type="predicted"/>